<dbReference type="AlphaFoldDB" id="A0A0H5AM60"/>
<name>A0A0H5AM60_9PSED</name>
<dbReference type="PROSITE" id="PS51318">
    <property type="entry name" value="TAT"/>
    <property type="match status" value="1"/>
</dbReference>
<sequence length="241" mass="26249">MQRRDFLSSAIALAAASTLPVARAEEITGGQPWQPGTASLPALPTVRQGGLAFFNQHEFQTAEAIAERLIPTDALSIGGKEAGCATFIDRQLAGDYGKGATLYRLGRFVKGTFEQGTQSALTPAERWRKGLVAIDDYSQAQFGKPFLQLQGEQQDQVLRSFEKNAVKVASEFDDGAKEIFEQVLANVREGFLSDPIYGGNKGMASWKMLGFPGARYDFRDVIAKKGQKLNIIPTSLIDNTL</sequence>
<dbReference type="EMBL" id="CP011507">
    <property type="protein sequence ID" value="AKS05192.1"/>
    <property type="molecule type" value="Genomic_DNA"/>
</dbReference>
<feature type="signal peptide" evidence="1">
    <location>
        <begin position="1"/>
        <end position="24"/>
    </location>
</feature>
<evidence type="ECO:0000256" key="1">
    <source>
        <dbReference type="SAM" id="SignalP"/>
    </source>
</evidence>
<keyword evidence="1" id="KW-0732">Signal</keyword>
<gene>
    <name evidence="2" type="ORF">AA957_03365</name>
</gene>
<reference evidence="2 3" key="1">
    <citation type="journal article" date="2015" name="Genome Announc.">
        <title>Complete Genome Sequence of the Rhizobacterium Pseudomonas trivialis Strain IHBB745 with Multiple Plant Growth-Promoting Activities and Tolerance to Desiccation and Alkalinity.</title>
        <authorList>
            <person name="Gulati A."/>
            <person name="Swarnkar M.K."/>
            <person name="Vyas P."/>
            <person name="Rahi P."/>
            <person name="Thakur R."/>
            <person name="Thakur N."/>
            <person name="Singh A.K."/>
        </authorList>
    </citation>
    <scope>NUCLEOTIDE SEQUENCE [LARGE SCALE GENOMIC DNA]</scope>
    <source>
        <strain evidence="3">745</strain>
    </source>
</reference>
<dbReference type="OrthoDB" id="8400810at2"/>
<proteinExistence type="predicted"/>
<dbReference type="RefSeq" id="WP_049708928.1">
    <property type="nucleotide sequence ID" value="NZ_CP011507.1"/>
</dbReference>
<dbReference type="KEGG" id="ptv:AA957_03365"/>
<dbReference type="InterPro" id="IPR027056">
    <property type="entry name" value="Gluconate_2DH_su3"/>
</dbReference>
<organism evidence="2 3">
    <name type="scientific">Pseudomonas trivialis</name>
    <dbReference type="NCBI Taxonomy" id="200450"/>
    <lineage>
        <taxon>Bacteria</taxon>
        <taxon>Pseudomonadati</taxon>
        <taxon>Pseudomonadota</taxon>
        <taxon>Gammaproteobacteria</taxon>
        <taxon>Pseudomonadales</taxon>
        <taxon>Pseudomonadaceae</taxon>
        <taxon>Pseudomonas</taxon>
    </lineage>
</organism>
<dbReference type="Proteomes" id="UP000036608">
    <property type="component" value="Chromosome"/>
</dbReference>
<protein>
    <submittedName>
        <fullName evidence="2">Gluconate 2-dehydrogenase</fullName>
    </submittedName>
</protein>
<reference evidence="3" key="2">
    <citation type="submission" date="2015-05" db="EMBL/GenBank/DDBJ databases">
        <authorList>
            <person name="Swarnkar M.K."/>
            <person name="Vyas P."/>
            <person name="Rahi P."/>
            <person name="Thakur R."/>
            <person name="Thakur N."/>
            <person name="Singh A.K."/>
            <person name="Gulati A."/>
        </authorList>
    </citation>
    <scope>NUCLEOTIDE SEQUENCE [LARGE SCALE GENOMIC DNA]</scope>
    <source>
        <strain evidence="3">745</strain>
    </source>
</reference>
<evidence type="ECO:0000313" key="2">
    <source>
        <dbReference type="EMBL" id="AKS05192.1"/>
    </source>
</evidence>
<dbReference type="Pfam" id="PF13618">
    <property type="entry name" value="Gluconate_2-dh3"/>
    <property type="match status" value="1"/>
</dbReference>
<dbReference type="PATRIC" id="fig|200450.3.peg.713"/>
<accession>A0A0H5AM60</accession>
<evidence type="ECO:0000313" key="3">
    <source>
        <dbReference type="Proteomes" id="UP000036608"/>
    </source>
</evidence>
<dbReference type="InterPro" id="IPR006311">
    <property type="entry name" value="TAT_signal"/>
</dbReference>
<feature type="chain" id="PRO_5005216378" evidence="1">
    <location>
        <begin position="25"/>
        <end position="241"/>
    </location>
</feature>